<feature type="modified residue" description="4-aspartylphosphate" evidence="4">
    <location>
        <position position="56"/>
    </location>
</feature>
<evidence type="ECO:0000256" key="4">
    <source>
        <dbReference type="PROSITE-ProRule" id="PRU00169"/>
    </source>
</evidence>
<evidence type="ECO:0000256" key="1">
    <source>
        <dbReference type="ARBA" id="ARBA00022553"/>
    </source>
</evidence>
<proteinExistence type="predicted"/>
<accession>A0ABV4AM14</accession>
<reference evidence="8 9" key="1">
    <citation type="submission" date="2024-07" db="EMBL/GenBank/DDBJ databases">
        <authorList>
            <person name="Ren Q."/>
        </authorList>
    </citation>
    <scope>NUCLEOTIDE SEQUENCE [LARGE SCALE GENOMIC DNA]</scope>
    <source>
        <strain evidence="8 9">REN37</strain>
    </source>
</reference>
<dbReference type="InterPro" id="IPR039420">
    <property type="entry name" value="WalR-like"/>
</dbReference>
<dbReference type="SMART" id="SM00862">
    <property type="entry name" value="Trans_reg_C"/>
    <property type="match status" value="1"/>
</dbReference>
<keyword evidence="9" id="KW-1185">Reference proteome</keyword>
<dbReference type="CDD" id="cd00383">
    <property type="entry name" value="trans_reg_C"/>
    <property type="match status" value="1"/>
</dbReference>
<keyword evidence="2" id="KW-0902">Two-component regulatory system</keyword>
<dbReference type="Pfam" id="PF00072">
    <property type="entry name" value="Response_reg"/>
    <property type="match status" value="1"/>
</dbReference>
<dbReference type="PROSITE" id="PS51755">
    <property type="entry name" value="OMPR_PHOB"/>
    <property type="match status" value="1"/>
</dbReference>
<dbReference type="Gene3D" id="3.40.50.2300">
    <property type="match status" value="1"/>
</dbReference>
<comment type="caution">
    <text evidence="8">The sequence shown here is derived from an EMBL/GenBank/DDBJ whole genome shotgun (WGS) entry which is preliminary data.</text>
</comment>
<dbReference type="RefSeq" id="WP_369456344.1">
    <property type="nucleotide sequence ID" value="NZ_JBGCUO010000003.1"/>
</dbReference>
<evidence type="ECO:0000256" key="5">
    <source>
        <dbReference type="PROSITE-ProRule" id="PRU01091"/>
    </source>
</evidence>
<dbReference type="InterPro" id="IPR036388">
    <property type="entry name" value="WH-like_DNA-bd_sf"/>
</dbReference>
<dbReference type="SMART" id="SM00448">
    <property type="entry name" value="REC"/>
    <property type="match status" value="1"/>
</dbReference>
<dbReference type="Gene3D" id="1.10.10.10">
    <property type="entry name" value="Winged helix-like DNA-binding domain superfamily/Winged helix DNA-binding domain"/>
    <property type="match status" value="1"/>
</dbReference>
<evidence type="ECO:0000256" key="2">
    <source>
        <dbReference type="ARBA" id="ARBA00023012"/>
    </source>
</evidence>
<protein>
    <submittedName>
        <fullName evidence="8">Response regulator transcription factor</fullName>
    </submittedName>
</protein>
<evidence type="ECO:0000259" key="6">
    <source>
        <dbReference type="PROSITE" id="PS50110"/>
    </source>
</evidence>
<dbReference type="InterPro" id="IPR016032">
    <property type="entry name" value="Sig_transdc_resp-reg_C-effctor"/>
</dbReference>
<keyword evidence="3 5" id="KW-0238">DNA-binding</keyword>
<dbReference type="InterPro" id="IPR011006">
    <property type="entry name" value="CheY-like_superfamily"/>
</dbReference>
<evidence type="ECO:0000259" key="7">
    <source>
        <dbReference type="PROSITE" id="PS51755"/>
    </source>
</evidence>
<evidence type="ECO:0000256" key="3">
    <source>
        <dbReference type="ARBA" id="ARBA00023125"/>
    </source>
</evidence>
<dbReference type="EMBL" id="JBGCUO010000003">
    <property type="protein sequence ID" value="MEY1663071.1"/>
    <property type="molecule type" value="Genomic_DNA"/>
</dbReference>
<organism evidence="8 9">
    <name type="scientific">Isoalcanivorax beigongshangi</name>
    <dbReference type="NCBI Taxonomy" id="3238810"/>
    <lineage>
        <taxon>Bacteria</taxon>
        <taxon>Pseudomonadati</taxon>
        <taxon>Pseudomonadota</taxon>
        <taxon>Gammaproteobacteria</taxon>
        <taxon>Oceanospirillales</taxon>
        <taxon>Alcanivoracaceae</taxon>
        <taxon>Isoalcanivorax</taxon>
    </lineage>
</organism>
<dbReference type="SUPFAM" id="SSF46894">
    <property type="entry name" value="C-terminal effector domain of the bipartite response regulators"/>
    <property type="match status" value="1"/>
</dbReference>
<dbReference type="PROSITE" id="PS50110">
    <property type="entry name" value="RESPONSE_REGULATORY"/>
    <property type="match status" value="1"/>
</dbReference>
<feature type="domain" description="OmpR/PhoB-type" evidence="7">
    <location>
        <begin position="134"/>
        <end position="233"/>
    </location>
</feature>
<evidence type="ECO:0000313" key="8">
    <source>
        <dbReference type="EMBL" id="MEY1663071.1"/>
    </source>
</evidence>
<dbReference type="PANTHER" id="PTHR48111:SF40">
    <property type="entry name" value="PHOSPHATE REGULON TRANSCRIPTIONAL REGULATORY PROTEIN PHOB"/>
    <property type="match status" value="1"/>
</dbReference>
<dbReference type="InterPro" id="IPR001789">
    <property type="entry name" value="Sig_transdc_resp-reg_receiver"/>
</dbReference>
<feature type="domain" description="Response regulatory" evidence="6">
    <location>
        <begin position="2"/>
        <end position="122"/>
    </location>
</feature>
<dbReference type="Proteomes" id="UP001562065">
    <property type="component" value="Unassembled WGS sequence"/>
</dbReference>
<name>A0ABV4AM14_9GAMM</name>
<keyword evidence="1 4" id="KW-0597">Phosphoprotein</keyword>
<dbReference type="InterPro" id="IPR001867">
    <property type="entry name" value="OmpR/PhoB-type_DNA-bd"/>
</dbReference>
<evidence type="ECO:0000313" key="9">
    <source>
        <dbReference type="Proteomes" id="UP001562065"/>
    </source>
</evidence>
<dbReference type="SUPFAM" id="SSF52172">
    <property type="entry name" value="CheY-like"/>
    <property type="match status" value="1"/>
</dbReference>
<gene>
    <name evidence="8" type="ORF">AB5I84_12990</name>
</gene>
<dbReference type="PANTHER" id="PTHR48111">
    <property type="entry name" value="REGULATOR OF RPOS"/>
    <property type="match status" value="1"/>
</dbReference>
<feature type="DNA-binding region" description="OmpR/PhoB-type" evidence="5">
    <location>
        <begin position="134"/>
        <end position="233"/>
    </location>
</feature>
<dbReference type="Pfam" id="PF00486">
    <property type="entry name" value="Trans_reg_C"/>
    <property type="match status" value="1"/>
</dbReference>
<sequence>MFIAVLDDDPEIVRQLQLVLCELPVRGVDIRVDAHGTCHAFRQALRRSTYDLVILDWELPDGTGIELLSWMRLYLAALPPTMLLTVRNSEEDVVEALSQGADDYISKPLRPQELKARAMTVLRHHGRLPMPARAPQDCYGDICFDPRGQTVMRAGEQVAMTHQEWRLAHLLFSNIDRPLSRGYIYERIWGGEEHHSTRTLDVHIYRVRRKLDLVAERGWQLAAVYGYGYRLRHFGIEELPETESGWEERWMDRSAE</sequence>